<dbReference type="NCBIfam" id="TIGR03371">
    <property type="entry name" value="cellulose_yhjQ"/>
    <property type="match status" value="1"/>
</dbReference>
<organism evidence="1 2">
    <name type="scientific">Pseudomonas putida</name>
    <name type="common">Arthrobacter siderocapsulatus</name>
    <dbReference type="NCBI Taxonomy" id="303"/>
    <lineage>
        <taxon>Bacteria</taxon>
        <taxon>Pseudomonadati</taxon>
        <taxon>Pseudomonadota</taxon>
        <taxon>Gammaproteobacteria</taxon>
        <taxon>Pseudomonadales</taxon>
        <taxon>Pseudomonadaceae</taxon>
        <taxon>Pseudomonas</taxon>
    </lineage>
</organism>
<accession>A0A1Q9R6X9</accession>
<dbReference type="PANTHER" id="PTHR43384">
    <property type="entry name" value="SEPTUM SITE-DETERMINING PROTEIN MIND HOMOLOG, CHLOROPLASTIC-RELATED"/>
    <property type="match status" value="1"/>
</dbReference>
<dbReference type="Pfam" id="PF06564">
    <property type="entry name" value="CBP_BcsQ"/>
    <property type="match status" value="1"/>
</dbReference>
<evidence type="ECO:0008006" key="3">
    <source>
        <dbReference type="Google" id="ProtNLM"/>
    </source>
</evidence>
<dbReference type="Proteomes" id="UP000186736">
    <property type="component" value="Unassembled WGS sequence"/>
</dbReference>
<dbReference type="EMBL" id="MKZO01000014">
    <property type="protein sequence ID" value="OLS63032.1"/>
    <property type="molecule type" value="Genomic_DNA"/>
</dbReference>
<comment type="caution">
    <text evidence="1">The sequence shown here is derived from an EMBL/GenBank/DDBJ whole genome shotgun (WGS) entry which is preliminary data.</text>
</comment>
<dbReference type="GO" id="GO:0005524">
    <property type="term" value="F:ATP binding"/>
    <property type="evidence" value="ECO:0007669"/>
    <property type="project" value="TreeGrafter"/>
</dbReference>
<dbReference type="InterPro" id="IPR050625">
    <property type="entry name" value="ParA/MinD_ATPase"/>
</dbReference>
<dbReference type="SUPFAM" id="SSF52540">
    <property type="entry name" value="P-loop containing nucleoside triphosphate hydrolases"/>
    <property type="match status" value="1"/>
</dbReference>
<name>A0A1Q9R6X9_PSEPU</name>
<evidence type="ECO:0000313" key="1">
    <source>
        <dbReference type="EMBL" id="OLS63032.1"/>
    </source>
</evidence>
<proteinExistence type="predicted"/>
<dbReference type="GO" id="GO:0009898">
    <property type="term" value="C:cytoplasmic side of plasma membrane"/>
    <property type="evidence" value="ECO:0007669"/>
    <property type="project" value="TreeGrafter"/>
</dbReference>
<gene>
    <name evidence="1" type="ORF">PSEMO_19680</name>
</gene>
<dbReference type="PANTHER" id="PTHR43384:SF10">
    <property type="entry name" value="ATPASE INVOLVED IN CHROMOSOME PARTITIONING, PARA_MIND FAMILY"/>
    <property type="match status" value="1"/>
</dbReference>
<dbReference type="GO" id="GO:0016887">
    <property type="term" value="F:ATP hydrolysis activity"/>
    <property type="evidence" value="ECO:0007669"/>
    <property type="project" value="TreeGrafter"/>
</dbReference>
<dbReference type="GO" id="GO:0005829">
    <property type="term" value="C:cytosol"/>
    <property type="evidence" value="ECO:0007669"/>
    <property type="project" value="TreeGrafter"/>
</dbReference>
<evidence type="ECO:0000313" key="2">
    <source>
        <dbReference type="Proteomes" id="UP000186736"/>
    </source>
</evidence>
<reference evidence="1 2" key="1">
    <citation type="submission" date="2016-10" db="EMBL/GenBank/DDBJ databases">
        <title>Genome Sequence of Pseudomonas putida GM4FR.</title>
        <authorList>
            <person name="Poehlein A."/>
            <person name="Wemheuer F."/>
            <person name="Hollensteiner J."/>
            <person name="Wemheuer B."/>
        </authorList>
    </citation>
    <scope>NUCLEOTIDE SEQUENCE [LARGE SCALE GENOMIC DNA]</scope>
    <source>
        <strain evidence="1 2">GM4FR</strain>
    </source>
</reference>
<protein>
    <recommendedName>
        <fullName evidence="3">Cellulose synthase operon protein YhjQ</fullName>
    </recommendedName>
</protein>
<dbReference type="AlphaFoldDB" id="A0A1Q9R6X9"/>
<dbReference type="RefSeq" id="WP_075802914.1">
    <property type="nucleotide sequence ID" value="NZ_MKZO01000014.1"/>
</dbReference>
<dbReference type="Gene3D" id="3.40.50.300">
    <property type="entry name" value="P-loop containing nucleotide triphosphate hydrolases"/>
    <property type="match status" value="1"/>
</dbReference>
<dbReference type="GO" id="GO:0051782">
    <property type="term" value="P:negative regulation of cell division"/>
    <property type="evidence" value="ECO:0007669"/>
    <property type="project" value="TreeGrafter"/>
</dbReference>
<dbReference type="OrthoDB" id="5288747at2"/>
<dbReference type="InterPro" id="IPR017746">
    <property type="entry name" value="Cellulose_synthase_operon_BcsQ"/>
</dbReference>
<sequence>MSQADDIGNLFHRFGASADSYQEINTEFEFLEPLPANAEPAPLAPAAVKPAPVTLVEVKRPALVTAAPAPSAPVVVQSPVPAVPAPAFLPSSAEAPAGSLRDRLQGIARQRRLAAEESNRRALDKAMRVQPASRPQARIVAVVSAKGGVGKTTLAMSLAKLLKRPVGRTLVLDLDPQNALLSHFNLPRTTPGLNQARLDALDWSEICAPTDAGIECLPFGPSNAADLRAFETLLAGNPEWLVQELSTLDLGKDDLLLIDTSTGASPWLHQVLAIADQVIAVTLADAASYLVLDKLQSWLSPLRPEHCAYLVNLVDARSALSLDMSEVLRQQLGNQWLAAVPFDPQVGEALAFEYDLFQQPADSPACQALRNVAGQLTHRLEQLREEHSAS</sequence>
<dbReference type="InterPro" id="IPR027417">
    <property type="entry name" value="P-loop_NTPase"/>
</dbReference>